<comment type="similarity">
    <text evidence="2">Belongs to the POA1 family.</text>
</comment>
<dbReference type="RefSeq" id="XP_037161217.1">
    <property type="nucleotide sequence ID" value="XM_037311973.1"/>
</dbReference>
<evidence type="ECO:0000259" key="8">
    <source>
        <dbReference type="Pfam" id="PF01661"/>
    </source>
</evidence>
<evidence type="ECO:0000256" key="4">
    <source>
        <dbReference type="ARBA" id="ARBA00019744"/>
    </source>
</evidence>
<keyword evidence="10" id="KW-1185">Reference proteome</keyword>
<dbReference type="GO" id="GO:0004721">
    <property type="term" value="F:phosphoprotein phosphatase activity"/>
    <property type="evidence" value="ECO:0007669"/>
    <property type="project" value="UniProtKB-KW"/>
</dbReference>
<evidence type="ECO:0000313" key="10">
    <source>
        <dbReference type="Proteomes" id="UP000578531"/>
    </source>
</evidence>
<keyword evidence="5" id="KW-0904">Protein phosphatase</keyword>
<dbReference type="PANTHER" id="PTHR12521:SF0">
    <property type="entry name" value="ADP-RIBOSE GLYCOHYDROLASE OARD1"/>
    <property type="match status" value="1"/>
</dbReference>
<dbReference type="InterPro" id="IPR043472">
    <property type="entry name" value="Macro_dom-like"/>
</dbReference>
<dbReference type="GO" id="GO:0140291">
    <property type="term" value="P:peptidyl-glutamate ADP-deribosylation"/>
    <property type="evidence" value="ECO:0007669"/>
    <property type="project" value="TreeGrafter"/>
</dbReference>
<comment type="function">
    <text evidence="1">Highly specific phosphatase involved in the metabolism of ADP-ribose 1''-phosphate (Appr1p) which is produced as a consequence of tRNA splicing.</text>
</comment>
<accession>A0A8H6FNK1</accession>
<keyword evidence="5" id="KW-0378">Hydrolase</keyword>
<dbReference type="EMBL" id="JACCJC010000054">
    <property type="protein sequence ID" value="KAF6231785.1"/>
    <property type="molecule type" value="Genomic_DNA"/>
</dbReference>
<reference evidence="9 10" key="1">
    <citation type="journal article" date="2020" name="Genomics">
        <title>Complete, high-quality genomes from long-read metagenomic sequencing of two wolf lichen thalli reveals enigmatic genome architecture.</title>
        <authorList>
            <person name="McKenzie S.K."/>
            <person name="Walston R.F."/>
            <person name="Allen J.L."/>
        </authorList>
    </citation>
    <scope>NUCLEOTIDE SEQUENCE [LARGE SCALE GENOMIC DNA]</scope>
    <source>
        <strain evidence="9">WasteWater2</strain>
    </source>
</reference>
<dbReference type="OrthoDB" id="2155246at2759"/>
<proteinExistence type="inferred from homology"/>
<dbReference type="InterPro" id="IPR002589">
    <property type="entry name" value="Macro_dom"/>
</dbReference>
<evidence type="ECO:0000256" key="5">
    <source>
        <dbReference type="ARBA" id="ARBA00022912"/>
    </source>
</evidence>
<evidence type="ECO:0000256" key="1">
    <source>
        <dbReference type="ARBA" id="ARBA00002432"/>
    </source>
</evidence>
<dbReference type="PANTHER" id="PTHR12521">
    <property type="entry name" value="PROTEIN C6ORF130"/>
    <property type="match status" value="1"/>
</dbReference>
<evidence type="ECO:0000256" key="2">
    <source>
        <dbReference type="ARBA" id="ARBA00006575"/>
    </source>
</evidence>
<evidence type="ECO:0000256" key="7">
    <source>
        <dbReference type="SAM" id="MobiDB-lite"/>
    </source>
</evidence>
<feature type="compositionally biased region" description="Polar residues" evidence="7">
    <location>
        <begin position="258"/>
        <end position="273"/>
    </location>
</feature>
<dbReference type="SUPFAM" id="SSF52949">
    <property type="entry name" value="Macro domain-like"/>
    <property type="match status" value="1"/>
</dbReference>
<name>A0A8H6FNK1_9LECA</name>
<feature type="compositionally biased region" description="Basic residues" evidence="7">
    <location>
        <begin position="274"/>
        <end position="284"/>
    </location>
</feature>
<dbReference type="AlphaFoldDB" id="A0A8H6FNK1"/>
<sequence length="284" mass="30455">MAIVPLLGVNPMAIITEEVGNVFSAPPRSILIHACNAHGAWGSGVAVAFKQKYPYAFRKYNAHCLSPPTGSKLSVKQHQANLVGTTLLVPPPTATEEQQASKTPHYIACLFTSLDYGKKVSPAKEILENTQKALADLANQIAEIRGSDEDGRQEVGSCYAVRINSGRFGVEWQKTKAVLEAGELDITIVRPEGEENAIGAGTTACEKLEQPPMRNGGAKGTKPSKAARPKAERPFAKQMGVVKRKIPADVDGDDNSGRENMTGKQTAPLQSNIAKRRKRLGSDG</sequence>
<comment type="catalytic activity">
    <reaction evidence="6">
        <text>ADP-alpha-D-ribose 1''-phosphate + H2O = ADP-D-ribose + phosphate</text>
        <dbReference type="Rhea" id="RHEA:25029"/>
        <dbReference type="ChEBI" id="CHEBI:15377"/>
        <dbReference type="ChEBI" id="CHEBI:43474"/>
        <dbReference type="ChEBI" id="CHEBI:57967"/>
        <dbReference type="ChEBI" id="CHEBI:58753"/>
        <dbReference type="EC" id="3.1.3.84"/>
    </reaction>
</comment>
<protein>
    <recommendedName>
        <fullName evidence="4">ADP-ribose 1''-phosphate phosphatase</fullName>
        <ecNumber evidence="3">3.1.3.84</ecNumber>
    </recommendedName>
</protein>
<dbReference type="InterPro" id="IPR050892">
    <property type="entry name" value="ADP-ribose_metab_enzymes"/>
</dbReference>
<evidence type="ECO:0000313" key="9">
    <source>
        <dbReference type="EMBL" id="KAF6231785.1"/>
    </source>
</evidence>
<dbReference type="GeneID" id="59291734"/>
<feature type="domain" description="Macro" evidence="8">
    <location>
        <begin position="32"/>
        <end position="81"/>
    </location>
</feature>
<gene>
    <name evidence="9" type="ORF">HO173_010087</name>
</gene>
<dbReference type="Pfam" id="PF01661">
    <property type="entry name" value="Macro"/>
    <property type="match status" value="1"/>
</dbReference>
<dbReference type="Proteomes" id="UP000578531">
    <property type="component" value="Unassembled WGS sequence"/>
</dbReference>
<organism evidence="9 10">
    <name type="scientific">Letharia columbiana</name>
    <dbReference type="NCBI Taxonomy" id="112416"/>
    <lineage>
        <taxon>Eukaryota</taxon>
        <taxon>Fungi</taxon>
        <taxon>Dikarya</taxon>
        <taxon>Ascomycota</taxon>
        <taxon>Pezizomycotina</taxon>
        <taxon>Lecanoromycetes</taxon>
        <taxon>OSLEUM clade</taxon>
        <taxon>Lecanoromycetidae</taxon>
        <taxon>Lecanorales</taxon>
        <taxon>Lecanorineae</taxon>
        <taxon>Parmeliaceae</taxon>
        <taxon>Letharia</taxon>
    </lineage>
</organism>
<feature type="region of interest" description="Disordered" evidence="7">
    <location>
        <begin position="208"/>
        <end position="284"/>
    </location>
</feature>
<dbReference type="Gene3D" id="3.40.220.10">
    <property type="entry name" value="Leucine Aminopeptidase, subunit E, domain 1"/>
    <property type="match status" value="1"/>
</dbReference>
<comment type="caution">
    <text evidence="9">The sequence shown here is derived from an EMBL/GenBank/DDBJ whole genome shotgun (WGS) entry which is preliminary data.</text>
</comment>
<dbReference type="EC" id="3.1.3.84" evidence="3"/>
<evidence type="ECO:0000256" key="3">
    <source>
        <dbReference type="ARBA" id="ARBA00012983"/>
    </source>
</evidence>
<evidence type="ECO:0000256" key="6">
    <source>
        <dbReference type="ARBA" id="ARBA00034427"/>
    </source>
</evidence>